<dbReference type="OMA" id="LRWTRIM"/>
<dbReference type="InterPro" id="IPR011043">
    <property type="entry name" value="Gal_Oxase/kelch_b-propeller"/>
</dbReference>
<name>V4TG56_CITCL</name>
<reference evidence="2 3" key="1">
    <citation type="submission" date="2013-10" db="EMBL/GenBank/DDBJ databases">
        <authorList>
            <consortium name="International Citrus Genome Consortium"/>
            <person name="Jenkins J."/>
            <person name="Schmutz J."/>
            <person name="Prochnik S."/>
            <person name="Rokhsar D."/>
            <person name="Gmitter F."/>
            <person name="Ollitrault P."/>
            <person name="Machado M."/>
            <person name="Talon M."/>
            <person name="Wincker P."/>
            <person name="Jaillon O."/>
            <person name="Morgante M."/>
        </authorList>
    </citation>
    <scope>NUCLEOTIDE SEQUENCE</scope>
    <source>
        <strain evidence="3">cv. Clemenules</strain>
    </source>
</reference>
<evidence type="ECO:0000259" key="1">
    <source>
        <dbReference type="Pfam" id="PF03478"/>
    </source>
</evidence>
<dbReference type="Gramene" id="ESR59343">
    <property type="protein sequence ID" value="ESR59343"/>
    <property type="gene ID" value="CICLE_v10017461mg"/>
</dbReference>
<dbReference type="STRING" id="85681.V4TG56"/>
<dbReference type="PANTHER" id="PTHR44259:SF108">
    <property type="entry name" value="F-BOX PROTEIN SKIP23-LIKE"/>
    <property type="match status" value="1"/>
</dbReference>
<dbReference type="Proteomes" id="UP000030687">
    <property type="component" value="Unassembled WGS sequence"/>
</dbReference>
<evidence type="ECO:0000313" key="3">
    <source>
        <dbReference type="Proteomes" id="UP000030687"/>
    </source>
</evidence>
<proteinExistence type="predicted"/>
<dbReference type="InterPro" id="IPR005174">
    <property type="entry name" value="KIB1-4_b-propeller"/>
</dbReference>
<accession>V4TG56</accession>
<dbReference type="KEGG" id="cic:CICLE_v10017461mg"/>
<dbReference type="AlphaFoldDB" id="V4TG56"/>
<dbReference type="PANTHER" id="PTHR44259">
    <property type="entry name" value="OS07G0183000 PROTEIN-RELATED"/>
    <property type="match status" value="1"/>
</dbReference>
<protein>
    <recommendedName>
        <fullName evidence="1">KIB1-4 beta-propeller domain-containing protein</fullName>
    </recommendedName>
</protein>
<dbReference type="InParanoid" id="V4TG56"/>
<evidence type="ECO:0000313" key="2">
    <source>
        <dbReference type="EMBL" id="ESR59343.1"/>
    </source>
</evidence>
<gene>
    <name evidence="2" type="ORF">CICLE_v10017461mg</name>
</gene>
<dbReference type="EMBL" id="KI536312">
    <property type="protein sequence ID" value="ESR59343.1"/>
    <property type="molecule type" value="Genomic_DNA"/>
</dbReference>
<dbReference type="SUPFAM" id="SSF50965">
    <property type="entry name" value="Galactose oxidase, central domain"/>
    <property type="match status" value="1"/>
</dbReference>
<sequence length="312" mass="36303">MANWSELHHDLLVEIAGRIKLYEDFVSFRWVCTSWRWAAAIKKFMYKFNQMPLLMHMPLNCGDINQRGFFSLSRGMSRRILLPEANSHRNCLSSKGWLLRLHRHSDYTVMVICGSERRLAYFKPGQETWITVDTGNWYRFHDVIYHKGRFYAINWLGYIFVCDFTGPVPNNLIVVARMSISLLMSSSMLYLVESGGALVVITRSRTNKFQVFEVDLTTNTWTKVKDLGNRALFLGLNSCFSIEILDSSICERNCIYFTDCSQVEIQFTDKWKVNGKNMGIYDIRDDSIVPHFMGKSSSRIALPMCVEQSYFF</sequence>
<keyword evidence="3" id="KW-1185">Reference proteome</keyword>
<dbReference type="Pfam" id="PF03478">
    <property type="entry name" value="Beta-prop_KIB1-4"/>
    <property type="match status" value="1"/>
</dbReference>
<dbReference type="InterPro" id="IPR050942">
    <property type="entry name" value="F-box_BR-signaling"/>
</dbReference>
<dbReference type="eggNOG" id="ENOG502QS0H">
    <property type="taxonomic scope" value="Eukaryota"/>
</dbReference>
<organism evidence="2 3">
    <name type="scientific">Citrus clementina</name>
    <name type="common">Clementine</name>
    <name type="synonym">Citrus deliciosa x Citrus sinensis</name>
    <dbReference type="NCBI Taxonomy" id="85681"/>
    <lineage>
        <taxon>Eukaryota</taxon>
        <taxon>Viridiplantae</taxon>
        <taxon>Streptophyta</taxon>
        <taxon>Embryophyta</taxon>
        <taxon>Tracheophyta</taxon>
        <taxon>Spermatophyta</taxon>
        <taxon>Magnoliopsida</taxon>
        <taxon>eudicotyledons</taxon>
        <taxon>Gunneridae</taxon>
        <taxon>Pentapetalae</taxon>
        <taxon>rosids</taxon>
        <taxon>malvids</taxon>
        <taxon>Sapindales</taxon>
        <taxon>Rutaceae</taxon>
        <taxon>Aurantioideae</taxon>
        <taxon>Citrus</taxon>
    </lineage>
</organism>
<feature type="domain" description="KIB1-4 beta-propeller" evidence="1">
    <location>
        <begin position="104"/>
        <end position="282"/>
    </location>
</feature>